<name>A0A0S4JPT0_BODSA</name>
<gene>
    <name evidence="1" type="ORF">BSAL_43350</name>
</gene>
<sequence length="99" mass="10911">MSLRVVSDLLHEQLTDIGSLIGQPSINAASLQHRSATSDLVDTVVGLQATHSTSAQAPWSAMDDLLLREYSARARLLLHQDETFSQTQCAMYIRTMHST</sequence>
<reference evidence="2" key="1">
    <citation type="submission" date="2015-09" db="EMBL/GenBank/DDBJ databases">
        <authorList>
            <consortium name="Pathogen Informatics"/>
        </authorList>
    </citation>
    <scope>NUCLEOTIDE SEQUENCE [LARGE SCALE GENOMIC DNA]</scope>
    <source>
        <strain evidence="2">Lake Konstanz</strain>
    </source>
</reference>
<accession>A0A0S4JPT0</accession>
<dbReference type="Proteomes" id="UP000051952">
    <property type="component" value="Unassembled WGS sequence"/>
</dbReference>
<keyword evidence="2" id="KW-1185">Reference proteome</keyword>
<dbReference type="EMBL" id="CYKH01002159">
    <property type="protein sequence ID" value="CUG93530.1"/>
    <property type="molecule type" value="Genomic_DNA"/>
</dbReference>
<dbReference type="AlphaFoldDB" id="A0A0S4JPT0"/>
<evidence type="ECO:0000313" key="2">
    <source>
        <dbReference type="Proteomes" id="UP000051952"/>
    </source>
</evidence>
<proteinExistence type="predicted"/>
<organism evidence="1 2">
    <name type="scientific">Bodo saltans</name>
    <name type="common">Flagellated protozoan</name>
    <dbReference type="NCBI Taxonomy" id="75058"/>
    <lineage>
        <taxon>Eukaryota</taxon>
        <taxon>Discoba</taxon>
        <taxon>Euglenozoa</taxon>
        <taxon>Kinetoplastea</taxon>
        <taxon>Metakinetoplastina</taxon>
        <taxon>Eubodonida</taxon>
        <taxon>Bodonidae</taxon>
        <taxon>Bodo</taxon>
    </lineage>
</organism>
<dbReference type="VEuPathDB" id="TriTrypDB:BSAL_43350"/>
<protein>
    <submittedName>
        <fullName evidence="1">Uncharacterized protein</fullName>
    </submittedName>
</protein>
<evidence type="ECO:0000313" key="1">
    <source>
        <dbReference type="EMBL" id="CUG93530.1"/>
    </source>
</evidence>